<dbReference type="AlphaFoldDB" id="A0A1H9GQF5"/>
<dbReference type="Proteomes" id="UP000199496">
    <property type="component" value="Unassembled WGS sequence"/>
</dbReference>
<accession>A0A1H9GQF5</accession>
<reference evidence="1 2" key="1">
    <citation type="submission" date="2016-10" db="EMBL/GenBank/DDBJ databases">
        <authorList>
            <person name="de Groot N.N."/>
        </authorList>
    </citation>
    <scope>NUCLEOTIDE SEQUENCE [LARGE SCALE GENOMIC DNA]</scope>
    <source>
        <strain evidence="1 2">B7-7</strain>
    </source>
</reference>
<protein>
    <recommendedName>
        <fullName evidence="3">GIY-YIG domain-containing protein</fullName>
    </recommendedName>
</protein>
<evidence type="ECO:0000313" key="1">
    <source>
        <dbReference type="EMBL" id="SEQ52273.1"/>
    </source>
</evidence>
<keyword evidence="2" id="KW-1185">Reference proteome</keyword>
<name>A0A1H9GQF5_9GAMM</name>
<evidence type="ECO:0008006" key="3">
    <source>
        <dbReference type="Google" id="ProtNLM"/>
    </source>
</evidence>
<dbReference type="EMBL" id="FOFO01000045">
    <property type="protein sequence ID" value="SEQ52273.1"/>
    <property type="molecule type" value="Genomic_DNA"/>
</dbReference>
<proteinExistence type="predicted"/>
<dbReference type="STRING" id="867345.SAMN05421693_1451"/>
<evidence type="ECO:0000313" key="2">
    <source>
        <dbReference type="Proteomes" id="UP000199496"/>
    </source>
</evidence>
<dbReference type="RefSeq" id="WP_090209567.1">
    <property type="nucleotide sequence ID" value="NZ_FOFO01000045.1"/>
</dbReference>
<gene>
    <name evidence="1" type="ORF">SAMN05421693_1451</name>
</gene>
<sequence length="241" mass="27168">MQSTKEKIEYGVLIKDREHLRQALAESRKQHYTYILREPGGKPFYVGIGQGLRMFSHVEEAKDPERGGLKVEAIRNIWSQGGEVLHTIDGWHDNEPWVREAELIEAIGQIKHGTGPLTNAQDYSPSHVVAGVEVRKYKDVQGEDVNGIPETFKLKDVRLMAGPREPKTRRSVFGKIYTALEENPGVTGSELVSILLRLDFSSNKSAYTQSGAVCAAWVCGYIEGGYFRSDTQYIQSWKNKR</sequence>
<dbReference type="CDD" id="cd10440">
    <property type="entry name" value="GIY-YIG_COG3680"/>
    <property type="match status" value="1"/>
</dbReference>
<organism evidence="1 2">
    <name type="scientific">Ectothiorhodospira magna</name>
    <dbReference type="NCBI Taxonomy" id="867345"/>
    <lineage>
        <taxon>Bacteria</taxon>
        <taxon>Pseudomonadati</taxon>
        <taxon>Pseudomonadota</taxon>
        <taxon>Gammaproteobacteria</taxon>
        <taxon>Chromatiales</taxon>
        <taxon>Ectothiorhodospiraceae</taxon>
        <taxon>Ectothiorhodospira</taxon>
    </lineage>
</organism>
<dbReference type="OrthoDB" id="67448at2"/>
<dbReference type="Pfam" id="PF22945">
    <property type="entry name" value="LEM-3_GIY-YIG"/>
    <property type="match status" value="1"/>
</dbReference>